<evidence type="ECO:0000259" key="6">
    <source>
        <dbReference type="PROSITE" id="PS50865"/>
    </source>
</evidence>
<dbReference type="Pfam" id="PF01753">
    <property type="entry name" value="zf-MYND"/>
    <property type="match status" value="1"/>
</dbReference>
<dbReference type="GO" id="GO:0008270">
    <property type="term" value="F:zinc ion binding"/>
    <property type="evidence" value="ECO:0007669"/>
    <property type="project" value="UniProtKB-KW"/>
</dbReference>
<feature type="compositionally biased region" description="Polar residues" evidence="5">
    <location>
        <begin position="388"/>
        <end position="400"/>
    </location>
</feature>
<proteinExistence type="predicted"/>
<reference evidence="7" key="1">
    <citation type="submission" date="2021-01" db="UniProtKB">
        <authorList>
            <consortium name="EnsemblMetazoa"/>
        </authorList>
    </citation>
    <scope>IDENTIFICATION</scope>
</reference>
<evidence type="ECO:0000256" key="1">
    <source>
        <dbReference type="ARBA" id="ARBA00022723"/>
    </source>
</evidence>
<sequence>MTDKTELLITRSDKENNKINEKKEPCCDQPIKKSRTQCQHSDGFTLEEQLVDNILGVISFGDNPTGGNSRPGNQYQKMSKSNKQNFKVKKIVNNKTDNDLVSRNRYAMEFPRHNWLLERLKSENKINEGVIKVEEKKLQEKLNKEKAEERLREEQKQKEEKVKAKKLEETLQKRKESETRIRPNSAKSDSEIEQKKHTDDEPLKRCYSYDPMISKNQEDIGIKILSVVSLSKDAPISIKSGQSTSMNQQPVVFQPKIIQNDDPVGTQNDRVLPFQQDVNDDDVIICNHKDTINFSGNDCESRSAFKKCDRFDEKDIQVVRLINKESEICIGNQPTYTSDDLTSKADNRHSPFNHSTTEIKIPKPRNLYQMLTDSPPSVHDDFQESRTKQSPNSPNTSKPEPQTGLVIPEPQRDLVIPEPQRDLVIPEPQRDLVIPEPQRDLVIPEPQALVNEKIKPRTLIDLTIPEPRTEKTSPAHQPLTKGQIKPRESTDLPMDLIIPEPQTLTKDQHKLMNPTSSTSIVIPKPRFITNEEKLQKLSTLKSFIKSRTLSPDTKESTDIHCSKDGLSKEMVDAESITNLPVLLDKSTTHTAKPTQNDLDRTLSPEELIKPRQPPIKTTYQPLSRDTPTTVNKSTPATLNKPPTSTILSNHPYTPNRDISDLKDLLRNPLPKFPPKQSLVSSQYQPHDDMRHVSKKMGRSADYPFNDGRGLTRNILYTKPRSMSERELVPKRSQMDDYPSPTRQSFKRSPTTSDYLTLRNLRHSTSSSIEYDNLTSLKFTGNPHSEAQDSKQQIWNAQLPIRPISPDRHLTNDTRKRLYEQITNKQPSMMRLHRRLPDIPSKHRLTEERYRNQFATRGKEPQPSLLRSPDKSRRDVYSFMSDLQRRHDEEHAIQKSRVRGDQIPSPPDTTKRRTRLAAEPFTLRSPPSKQQSSPPSFENHPAYKMQRSHPRNVERIQRDTLPYRESPESELNLREVMHREKQSGLIDRRSRQIVNARYNPYDFKHDRNNDSDDRKRFLETFHHKYPLQKGVFLNSFRRETTFIDKYLVDGMEKKRTPRDRCRSCQKEAIFLCSGCRQVWYCSKQCQHDDWTRHMDSCN</sequence>
<feature type="compositionally biased region" description="Polar residues" evidence="5">
    <location>
        <begin position="65"/>
        <end position="82"/>
    </location>
</feature>
<feature type="region of interest" description="Disordered" evidence="5">
    <location>
        <begin position="332"/>
        <end position="411"/>
    </location>
</feature>
<keyword evidence="2 4" id="KW-0863">Zinc-finger</keyword>
<feature type="region of interest" description="Disordered" evidence="5">
    <location>
        <begin position="615"/>
        <end position="685"/>
    </location>
</feature>
<feature type="region of interest" description="Disordered" evidence="5">
    <location>
        <begin position="468"/>
        <end position="487"/>
    </location>
</feature>
<organism evidence="7 8">
    <name type="scientific">Clytia hemisphaerica</name>
    <dbReference type="NCBI Taxonomy" id="252671"/>
    <lineage>
        <taxon>Eukaryota</taxon>
        <taxon>Metazoa</taxon>
        <taxon>Cnidaria</taxon>
        <taxon>Hydrozoa</taxon>
        <taxon>Hydroidolina</taxon>
        <taxon>Leptothecata</taxon>
        <taxon>Obeliida</taxon>
        <taxon>Clytiidae</taxon>
        <taxon>Clytia</taxon>
    </lineage>
</organism>
<accession>A0A7M6DKP9</accession>
<dbReference type="GO" id="GO:0005634">
    <property type="term" value="C:nucleus"/>
    <property type="evidence" value="ECO:0007669"/>
    <property type="project" value="TreeGrafter"/>
</dbReference>
<dbReference type="GO" id="GO:0000981">
    <property type="term" value="F:DNA-binding transcription factor activity, RNA polymerase II-specific"/>
    <property type="evidence" value="ECO:0007669"/>
    <property type="project" value="TreeGrafter"/>
</dbReference>
<protein>
    <recommendedName>
        <fullName evidence="6">MYND-type domain-containing protein</fullName>
    </recommendedName>
</protein>
<dbReference type="RefSeq" id="XP_066928841.1">
    <property type="nucleotide sequence ID" value="XM_067072740.1"/>
</dbReference>
<dbReference type="OrthoDB" id="5963379at2759"/>
<feature type="domain" description="MYND-type" evidence="6">
    <location>
        <begin position="1060"/>
        <end position="1096"/>
    </location>
</feature>
<feature type="compositionally biased region" description="Basic and acidic residues" evidence="5">
    <location>
        <begin position="146"/>
        <end position="181"/>
    </location>
</feature>
<feature type="compositionally biased region" description="Basic and acidic residues" evidence="5">
    <location>
        <begin position="834"/>
        <end position="850"/>
    </location>
</feature>
<dbReference type="InterPro" id="IPR002893">
    <property type="entry name" value="Znf_MYND"/>
</dbReference>
<keyword evidence="8" id="KW-1185">Reference proteome</keyword>
<keyword evidence="1" id="KW-0479">Metal-binding</keyword>
<dbReference type="PANTHER" id="PTHR10237:SF15">
    <property type="entry name" value="LD37257P"/>
    <property type="match status" value="1"/>
</dbReference>
<evidence type="ECO:0000256" key="2">
    <source>
        <dbReference type="ARBA" id="ARBA00022771"/>
    </source>
</evidence>
<feature type="compositionally biased region" description="Basic and acidic residues" evidence="5">
    <location>
        <begin position="721"/>
        <end position="734"/>
    </location>
</feature>
<dbReference type="SUPFAM" id="SSF144232">
    <property type="entry name" value="HIT/MYND zinc finger-like"/>
    <property type="match status" value="1"/>
</dbReference>
<feature type="compositionally biased region" description="Polar residues" evidence="5">
    <location>
        <begin position="740"/>
        <end position="753"/>
    </location>
</feature>
<feature type="region of interest" description="Disordered" evidence="5">
    <location>
        <begin position="831"/>
        <end position="950"/>
    </location>
</feature>
<dbReference type="Proteomes" id="UP000594262">
    <property type="component" value="Unplaced"/>
</dbReference>
<dbReference type="InterPro" id="IPR024119">
    <property type="entry name" value="TF_DEAF-1"/>
</dbReference>
<dbReference type="PANTHER" id="PTHR10237">
    <property type="entry name" value="DEFORMED EPIDERMAL AUTOREGULATORY FACTOR 1 HOMOLOG SUPPRESSIN"/>
    <property type="match status" value="1"/>
</dbReference>
<feature type="region of interest" description="Disordered" evidence="5">
    <location>
        <begin position="713"/>
        <end position="753"/>
    </location>
</feature>
<dbReference type="PROSITE" id="PS50865">
    <property type="entry name" value="ZF_MYND_2"/>
    <property type="match status" value="1"/>
</dbReference>
<dbReference type="AlphaFoldDB" id="A0A7M6DKP9"/>
<dbReference type="GeneID" id="136816416"/>
<feature type="compositionally biased region" description="Basic and acidic residues" evidence="5">
    <location>
        <begin position="378"/>
        <end position="387"/>
    </location>
</feature>
<feature type="compositionally biased region" description="Polar residues" evidence="5">
    <location>
        <begin position="615"/>
        <end position="652"/>
    </location>
</feature>
<evidence type="ECO:0000313" key="7">
    <source>
        <dbReference type="EnsemblMetazoa" id="CLYHEMP014178.2"/>
    </source>
</evidence>
<feature type="compositionally biased region" description="Basic and acidic residues" evidence="5">
    <location>
        <begin position="188"/>
        <end position="203"/>
    </location>
</feature>
<name>A0A7M6DKP9_9CNID</name>
<feature type="region of interest" description="Disordered" evidence="5">
    <location>
        <begin position="1"/>
        <end position="23"/>
    </location>
</feature>
<evidence type="ECO:0000256" key="5">
    <source>
        <dbReference type="SAM" id="MobiDB-lite"/>
    </source>
</evidence>
<evidence type="ECO:0000313" key="8">
    <source>
        <dbReference type="Proteomes" id="UP000594262"/>
    </source>
</evidence>
<dbReference type="Gene3D" id="6.10.140.2220">
    <property type="match status" value="1"/>
</dbReference>
<dbReference type="PROSITE" id="PS01360">
    <property type="entry name" value="ZF_MYND_1"/>
    <property type="match status" value="1"/>
</dbReference>
<feature type="compositionally biased region" description="Low complexity" evidence="5">
    <location>
        <begin position="924"/>
        <end position="935"/>
    </location>
</feature>
<feature type="region of interest" description="Disordered" evidence="5">
    <location>
        <begin position="146"/>
        <end position="203"/>
    </location>
</feature>
<evidence type="ECO:0000256" key="3">
    <source>
        <dbReference type="ARBA" id="ARBA00022833"/>
    </source>
</evidence>
<feature type="region of interest" description="Disordered" evidence="5">
    <location>
        <begin position="61"/>
        <end position="82"/>
    </location>
</feature>
<dbReference type="EnsemblMetazoa" id="CLYHEMT014178.2">
    <property type="protein sequence ID" value="CLYHEMP014178.2"/>
    <property type="gene ID" value="CLYHEMG014178"/>
</dbReference>
<evidence type="ECO:0000256" key="4">
    <source>
        <dbReference type="PROSITE-ProRule" id="PRU00134"/>
    </source>
</evidence>
<keyword evidence="3" id="KW-0862">Zinc</keyword>
<feature type="compositionally biased region" description="Basic and acidic residues" evidence="5">
    <location>
        <begin position="882"/>
        <end position="892"/>
    </location>
</feature>